<dbReference type="PANTHER" id="PTHR47331">
    <property type="entry name" value="PHD-TYPE DOMAIN-CONTAINING PROTEIN"/>
    <property type="match status" value="1"/>
</dbReference>
<dbReference type="InterPro" id="IPR036397">
    <property type="entry name" value="RNaseH_sf"/>
</dbReference>
<dbReference type="Gene3D" id="3.30.420.10">
    <property type="entry name" value="Ribonuclease H-like superfamily/Ribonuclease H"/>
    <property type="match status" value="1"/>
</dbReference>
<proteinExistence type="predicted"/>
<evidence type="ECO:0000313" key="1">
    <source>
        <dbReference type="EMBL" id="KFM71290.1"/>
    </source>
</evidence>
<keyword evidence="2" id="KW-1185">Reference proteome</keyword>
<accession>A0A087U1Q1</accession>
<protein>
    <submittedName>
        <fullName evidence="1">Uncharacterized protein</fullName>
    </submittedName>
</protein>
<reference evidence="1 2" key="1">
    <citation type="submission" date="2013-11" db="EMBL/GenBank/DDBJ databases">
        <title>Genome sequencing of Stegodyphus mimosarum.</title>
        <authorList>
            <person name="Bechsgaard J."/>
        </authorList>
    </citation>
    <scope>NUCLEOTIDE SEQUENCE [LARGE SCALE GENOMIC DNA]</scope>
</reference>
<dbReference type="AlphaFoldDB" id="A0A087U1Q1"/>
<dbReference type="STRING" id="407821.A0A087U1Q1"/>
<dbReference type="PANTHER" id="PTHR47331:SF1">
    <property type="entry name" value="GAG-LIKE PROTEIN"/>
    <property type="match status" value="1"/>
</dbReference>
<dbReference type="EMBL" id="KK117736">
    <property type="protein sequence ID" value="KFM71290.1"/>
    <property type="molecule type" value="Genomic_DNA"/>
</dbReference>
<gene>
    <name evidence="1" type="ORF">X975_00965</name>
</gene>
<feature type="non-terminal residue" evidence="1">
    <location>
        <position position="102"/>
    </location>
</feature>
<sequence>MALRRFFARRGRINIIYTDTDTNFIGSNNALRNLDWEKIMSFSTIKKIKWNFNRPTAAWFGGSSEKLPFIVQDAQRDEKRVSTKISLRLAANCSDSTEDDDS</sequence>
<dbReference type="Proteomes" id="UP000054359">
    <property type="component" value="Unassembled WGS sequence"/>
</dbReference>
<name>A0A087U1Q1_STEMI</name>
<dbReference type="GO" id="GO:0003676">
    <property type="term" value="F:nucleic acid binding"/>
    <property type="evidence" value="ECO:0007669"/>
    <property type="project" value="InterPro"/>
</dbReference>
<organism evidence="1 2">
    <name type="scientific">Stegodyphus mimosarum</name>
    <name type="common">African social velvet spider</name>
    <dbReference type="NCBI Taxonomy" id="407821"/>
    <lineage>
        <taxon>Eukaryota</taxon>
        <taxon>Metazoa</taxon>
        <taxon>Ecdysozoa</taxon>
        <taxon>Arthropoda</taxon>
        <taxon>Chelicerata</taxon>
        <taxon>Arachnida</taxon>
        <taxon>Araneae</taxon>
        <taxon>Araneomorphae</taxon>
        <taxon>Entelegynae</taxon>
        <taxon>Eresoidea</taxon>
        <taxon>Eresidae</taxon>
        <taxon>Stegodyphus</taxon>
    </lineage>
</organism>
<evidence type="ECO:0000313" key="2">
    <source>
        <dbReference type="Proteomes" id="UP000054359"/>
    </source>
</evidence>
<dbReference type="OrthoDB" id="5967017at2759"/>